<evidence type="ECO:0000256" key="3">
    <source>
        <dbReference type="ARBA" id="ARBA00004709"/>
    </source>
</evidence>
<dbReference type="PANTHER" id="PTHR43181:SF1">
    <property type="entry name" value="2-C-METHYL-D-ERYTHRITOL 2,4-CYCLODIPHOSPHATE SYNTHASE, CHLOROPLASTIC"/>
    <property type="match status" value="1"/>
</dbReference>
<dbReference type="InterPro" id="IPR003526">
    <property type="entry name" value="MECDP_synthase"/>
</dbReference>
<dbReference type="GO" id="GO:0008685">
    <property type="term" value="F:2-C-methyl-D-erythritol 2,4-cyclodiphosphate synthase activity"/>
    <property type="evidence" value="ECO:0007669"/>
    <property type="project" value="UniProtKB-EC"/>
</dbReference>
<dbReference type="GO" id="GO:0019288">
    <property type="term" value="P:isopentenyl diphosphate biosynthetic process, methylerythritol 4-phosphate pathway"/>
    <property type="evidence" value="ECO:0007669"/>
    <property type="project" value="UniProtKB-UniPathway"/>
</dbReference>
<proteinExistence type="inferred from homology"/>
<evidence type="ECO:0000259" key="8">
    <source>
        <dbReference type="Pfam" id="PF02542"/>
    </source>
</evidence>
<evidence type="ECO:0000256" key="1">
    <source>
        <dbReference type="ARBA" id="ARBA00000200"/>
    </source>
</evidence>
<organism evidence="9">
    <name type="scientific">marine metagenome</name>
    <dbReference type="NCBI Taxonomy" id="408172"/>
    <lineage>
        <taxon>unclassified sequences</taxon>
        <taxon>metagenomes</taxon>
        <taxon>ecological metagenomes</taxon>
    </lineage>
</organism>
<comment type="cofactor">
    <cofactor evidence="2">
        <name>a divalent metal cation</name>
        <dbReference type="ChEBI" id="CHEBI:60240"/>
    </cofactor>
</comment>
<dbReference type="PROSITE" id="PS01350">
    <property type="entry name" value="ISPF"/>
    <property type="match status" value="1"/>
</dbReference>
<evidence type="ECO:0000256" key="4">
    <source>
        <dbReference type="ARBA" id="ARBA00012579"/>
    </source>
</evidence>
<dbReference type="InterPro" id="IPR036571">
    <property type="entry name" value="MECDP_synthase_sf"/>
</dbReference>
<sequence>VLGGVAFDGPGLVGHSDADAVAHAVIDALLGASGLGDIGQRYPDTDPMHAGADSMAMLADTVAAVLAEGWEVANVDCTVVLEAPRLAQRRDEMQDALSAVVGAQVSVKGRRAEGLGALGRREGVACFAVALLQRDGRQA</sequence>
<reference evidence="9" key="1">
    <citation type="submission" date="2018-05" db="EMBL/GenBank/DDBJ databases">
        <authorList>
            <person name="Lanie J.A."/>
            <person name="Ng W.-L."/>
            <person name="Kazmierczak K.M."/>
            <person name="Andrzejewski T.M."/>
            <person name="Davidsen T.M."/>
            <person name="Wayne K.J."/>
            <person name="Tettelin H."/>
            <person name="Glass J.I."/>
            <person name="Rusch D."/>
            <person name="Podicherti R."/>
            <person name="Tsui H.-C.T."/>
            <person name="Winkler M.E."/>
        </authorList>
    </citation>
    <scope>NUCLEOTIDE SEQUENCE</scope>
</reference>
<gene>
    <name evidence="9" type="ORF">METZ01_LOCUS64886</name>
</gene>
<dbReference type="GO" id="GO:0046872">
    <property type="term" value="F:metal ion binding"/>
    <property type="evidence" value="ECO:0007669"/>
    <property type="project" value="UniProtKB-KW"/>
</dbReference>
<evidence type="ECO:0000256" key="2">
    <source>
        <dbReference type="ARBA" id="ARBA00001968"/>
    </source>
</evidence>
<feature type="domain" description="2-C-methyl-D-erythritol 2,4-cyclodiphosphate synthase" evidence="8">
    <location>
        <begin position="1"/>
        <end position="132"/>
    </location>
</feature>
<dbReference type="InterPro" id="IPR020555">
    <property type="entry name" value="MECDP_synthase_CS"/>
</dbReference>
<dbReference type="AlphaFoldDB" id="A0A381T774"/>
<keyword evidence="7" id="KW-0456">Lyase</keyword>
<evidence type="ECO:0000256" key="5">
    <source>
        <dbReference type="ARBA" id="ARBA00022723"/>
    </source>
</evidence>
<protein>
    <recommendedName>
        <fullName evidence="4">2-C-methyl-D-erythritol 2,4-cyclodiphosphate synthase</fullName>
        <ecNumber evidence="4">4.6.1.12</ecNumber>
    </recommendedName>
</protein>
<comment type="catalytic activity">
    <reaction evidence="1">
        <text>4-CDP-2-C-methyl-D-erythritol 2-phosphate = 2-C-methyl-D-erythritol 2,4-cyclic diphosphate + CMP</text>
        <dbReference type="Rhea" id="RHEA:23864"/>
        <dbReference type="ChEBI" id="CHEBI:57919"/>
        <dbReference type="ChEBI" id="CHEBI:58483"/>
        <dbReference type="ChEBI" id="CHEBI:60377"/>
        <dbReference type="EC" id="4.6.1.12"/>
    </reaction>
</comment>
<feature type="non-terminal residue" evidence="9">
    <location>
        <position position="1"/>
    </location>
</feature>
<dbReference type="EC" id="4.6.1.12" evidence="4"/>
<keyword evidence="5" id="KW-0479">Metal-binding</keyword>
<dbReference type="UniPathway" id="UPA00056">
    <property type="reaction ID" value="UER00095"/>
</dbReference>
<name>A0A381T774_9ZZZZ</name>
<dbReference type="SUPFAM" id="SSF69765">
    <property type="entry name" value="IpsF-like"/>
    <property type="match status" value="1"/>
</dbReference>
<dbReference type="Pfam" id="PF02542">
    <property type="entry name" value="YgbB"/>
    <property type="match status" value="1"/>
</dbReference>
<dbReference type="Gene3D" id="3.30.1330.50">
    <property type="entry name" value="2-C-methyl-D-erythritol 2,4-cyclodiphosphate synthase"/>
    <property type="match status" value="1"/>
</dbReference>
<evidence type="ECO:0000313" key="9">
    <source>
        <dbReference type="EMBL" id="SVA12032.1"/>
    </source>
</evidence>
<evidence type="ECO:0000256" key="6">
    <source>
        <dbReference type="ARBA" id="ARBA00023229"/>
    </source>
</evidence>
<dbReference type="PANTHER" id="PTHR43181">
    <property type="entry name" value="2-C-METHYL-D-ERYTHRITOL 2,4-CYCLODIPHOSPHATE SYNTHASE, CHLOROPLASTIC"/>
    <property type="match status" value="1"/>
</dbReference>
<accession>A0A381T774</accession>
<evidence type="ECO:0000256" key="7">
    <source>
        <dbReference type="ARBA" id="ARBA00023239"/>
    </source>
</evidence>
<dbReference type="EMBL" id="UINC01004129">
    <property type="protein sequence ID" value="SVA12032.1"/>
    <property type="molecule type" value="Genomic_DNA"/>
</dbReference>
<dbReference type="CDD" id="cd00554">
    <property type="entry name" value="MECDP_synthase"/>
    <property type="match status" value="1"/>
</dbReference>
<dbReference type="GO" id="GO:0016114">
    <property type="term" value="P:terpenoid biosynthetic process"/>
    <property type="evidence" value="ECO:0007669"/>
    <property type="project" value="InterPro"/>
</dbReference>
<comment type="pathway">
    <text evidence="3">Isoprenoid biosynthesis; isopentenyl diphosphate biosynthesis via DXP pathway; isopentenyl diphosphate from 1-deoxy-D-xylulose 5-phosphate: step 4/6.</text>
</comment>
<dbReference type="NCBIfam" id="TIGR00151">
    <property type="entry name" value="ispF"/>
    <property type="match status" value="1"/>
</dbReference>
<keyword evidence="6" id="KW-0414">Isoprene biosynthesis</keyword>
<dbReference type="HAMAP" id="MF_00107">
    <property type="entry name" value="IspF"/>
    <property type="match status" value="1"/>
</dbReference>